<organism evidence="12">
    <name type="scientific">Brassica campestris</name>
    <name type="common">Field mustard</name>
    <dbReference type="NCBI Taxonomy" id="3711"/>
    <lineage>
        <taxon>Eukaryota</taxon>
        <taxon>Viridiplantae</taxon>
        <taxon>Streptophyta</taxon>
        <taxon>Embryophyta</taxon>
        <taxon>Tracheophyta</taxon>
        <taxon>Spermatophyta</taxon>
        <taxon>Magnoliopsida</taxon>
        <taxon>eudicotyledons</taxon>
        <taxon>Gunneridae</taxon>
        <taxon>Pentapetalae</taxon>
        <taxon>rosids</taxon>
        <taxon>malvids</taxon>
        <taxon>Brassicales</taxon>
        <taxon>Brassicaceae</taxon>
        <taxon>Brassiceae</taxon>
        <taxon>Brassica</taxon>
    </lineage>
</organism>
<dbReference type="Pfam" id="PF00005">
    <property type="entry name" value="ABC_tran"/>
    <property type="match status" value="3"/>
</dbReference>
<dbReference type="SMR" id="A0A3P6BEP4"/>
<proteinExistence type="inferred from homology"/>
<feature type="transmembrane region" description="Helical" evidence="10">
    <location>
        <begin position="643"/>
        <end position="665"/>
    </location>
</feature>
<dbReference type="GO" id="GO:0005524">
    <property type="term" value="F:ATP binding"/>
    <property type="evidence" value="ECO:0007669"/>
    <property type="project" value="UniProtKB-KW"/>
</dbReference>
<keyword evidence="4 10" id="KW-0812">Transmembrane</keyword>
<gene>
    <name evidence="12" type="ORF">BRAA07T29847Z</name>
</gene>
<name>A0A3P6BEP4_BRACM</name>
<feature type="transmembrane region" description="Helical" evidence="10">
    <location>
        <begin position="567"/>
        <end position="589"/>
    </location>
</feature>
<reference evidence="12" key="1">
    <citation type="submission" date="2018-11" db="EMBL/GenBank/DDBJ databases">
        <authorList>
            <consortium name="Genoscope - CEA"/>
            <person name="William W."/>
        </authorList>
    </citation>
    <scope>NUCLEOTIDE SEQUENCE</scope>
</reference>
<feature type="transmembrane region" description="Helical" evidence="10">
    <location>
        <begin position="1247"/>
        <end position="1265"/>
    </location>
</feature>
<dbReference type="PANTHER" id="PTHR19241">
    <property type="entry name" value="ATP-BINDING CASSETTE TRANSPORTER"/>
    <property type="match status" value="1"/>
</dbReference>
<evidence type="ECO:0000256" key="6">
    <source>
        <dbReference type="ARBA" id="ARBA00022741"/>
    </source>
</evidence>
<feature type="transmembrane region" description="Helical" evidence="10">
    <location>
        <begin position="685"/>
        <end position="703"/>
    </location>
</feature>
<dbReference type="GO" id="GO:0140359">
    <property type="term" value="F:ABC-type transporter activity"/>
    <property type="evidence" value="ECO:0007669"/>
    <property type="project" value="InterPro"/>
</dbReference>
<feature type="transmembrane region" description="Helical" evidence="10">
    <location>
        <begin position="601"/>
        <end position="622"/>
    </location>
</feature>
<evidence type="ECO:0000256" key="8">
    <source>
        <dbReference type="ARBA" id="ARBA00022989"/>
    </source>
</evidence>
<feature type="transmembrane region" description="Helical" evidence="10">
    <location>
        <begin position="793"/>
        <end position="820"/>
    </location>
</feature>
<dbReference type="InterPro" id="IPR043926">
    <property type="entry name" value="ABCG_dom"/>
</dbReference>
<dbReference type="InterPro" id="IPR027417">
    <property type="entry name" value="P-loop_NTPase"/>
</dbReference>
<feature type="domain" description="ABC transporter" evidence="11">
    <location>
        <begin position="887"/>
        <end position="1153"/>
    </location>
</feature>
<evidence type="ECO:0000256" key="10">
    <source>
        <dbReference type="SAM" id="Phobius"/>
    </source>
</evidence>
<feature type="domain" description="ABC transporter" evidence="11">
    <location>
        <begin position="175"/>
        <end position="472"/>
    </location>
</feature>
<dbReference type="InterPro" id="IPR013525">
    <property type="entry name" value="ABC2_TM"/>
</dbReference>
<dbReference type="SMART" id="SM00382">
    <property type="entry name" value="AAA"/>
    <property type="match status" value="2"/>
</dbReference>
<dbReference type="Pfam" id="PF19055">
    <property type="entry name" value="ABC2_membrane_7"/>
    <property type="match status" value="2"/>
</dbReference>
<dbReference type="GO" id="GO:0016887">
    <property type="term" value="F:ATP hydrolysis activity"/>
    <property type="evidence" value="ECO:0007669"/>
    <property type="project" value="InterPro"/>
</dbReference>
<dbReference type="FunFam" id="3.40.50.300:FF:000532">
    <property type="entry name" value="ABC transporter G family member 34"/>
    <property type="match status" value="1"/>
</dbReference>
<comment type="similarity">
    <text evidence="2">Belongs to the ABC transporter superfamily. ABCG family. PDR (TC 3.A.1.205) subfamily.</text>
</comment>
<evidence type="ECO:0000259" key="11">
    <source>
        <dbReference type="PROSITE" id="PS50893"/>
    </source>
</evidence>
<comment type="subcellular location">
    <subcellularLocation>
        <location evidence="1">Membrane</location>
        <topology evidence="1">Multi-pass membrane protein</topology>
    </subcellularLocation>
</comment>
<feature type="transmembrane region" description="Helical" evidence="10">
    <location>
        <begin position="710"/>
        <end position="732"/>
    </location>
</feature>
<keyword evidence="8 10" id="KW-1133">Transmembrane helix</keyword>
<dbReference type="Gene3D" id="3.40.50.300">
    <property type="entry name" value="P-loop containing nucleotide triphosphate hydrolases"/>
    <property type="match status" value="2"/>
</dbReference>
<keyword evidence="9 10" id="KW-0472">Membrane</keyword>
<dbReference type="InterPro" id="IPR013581">
    <property type="entry name" value="PDR_assoc"/>
</dbReference>
<keyword evidence="6" id="KW-0547">Nucleotide-binding</keyword>
<evidence type="ECO:0000256" key="7">
    <source>
        <dbReference type="ARBA" id="ARBA00022840"/>
    </source>
</evidence>
<sequence length="1501" mass="169454">MANMAGADEIESLRVELAEIGRSIRSSFHRHTSSFRSGSSRYEPDYDGEGNDPNAEYALQWAEIERLPTVKRMRSSLLDDGDESMTEKGKRVVDVTKLGAMERHLMIEKLIKHIENDNLKLLKKIRRRIDRVGMELPTIEVRYEGLKVEAECEIVEGKALPTLWNTAKRVLSELVKLTGAKTREAKISILNDVNGIIKPGRLTLLLGPPGCGKTTLLKALSGNLENNLKIVCVFISINFIYCRFMKCIPFLFPQCSGEISYNGHRLDEFVPQKTSAYISQYDLHIAEMTVRETVDFSARCQGVGSRTEIMMEVSKREKEAGIIPDTEVDAYMKAISVEGLERSLQTDYILKILGLDICAETLIGDVMRRGISGGQKKRLTTAEMIVGPTKALFMDEITNGLDSSTAFQIVKSLQQLAHISNATVVVSLLQPAPESFDLFDDVMLMAKGKIVYHGPRGEVLNFFEECGFQCPERKGVADYLQEVISRKDQAQYWRHEDVPYSFVSVDMLSKKFKDFSIGKKIEDALSKPYDRSKSHKDALSFSVYSLPNWEMFIACISREYLLMKRNYFVYIFKTGQLVMAAFITMTVFIRTRMGIDILHGNSYMSALFFAVIILLVDGFPELAMTAQRLAVFYKQKQLCFYPAWAYAIPATVLKVPLSLLESFVWTGLTYYVIGYTPEASRFFKQFILLFLVHFTSISMFRCLAAIFQTVVASVTAGSFGILITFVFAGFVIPPPSMPAWLKWGFWANPLSYSEIGLSVNEFLAPRWNQIQPSTNLTLGRTILESRGLNYDGYMYWVSLCALVGFTVLFNTIFTLALTFLKSPTSSRAMISQEKLSELQGTEDTTDYSSIKKKTTDSPVKTEGKMVLPFKPLTVTFQELNYFVDTPVEMREQGYANKKLQLLTDITGAFRPGILTALMGVSGAGKTTLLDVLAGRKTSGYIEGDIRISGFPKVQETFARVSGYCEQTDIHSPNITVEESVIYSAWLRLAPEIESATKTVRISSFFFFFLLLPRANSTPISTQSLQEFVKQVLETIELDEIKDALVGVAGESGLSTEQRKRLTIAVELVANPSIIFMDEPTTGLDARAAAIVMRAVKNVADTGRTIVCTIHQPSIDIFEAFDELVLLKRGGRMIYTGPLGLNSCHIIEYFENVPGAPKIRDNHNPATWMLDVSSQSAEVELGVDFAKIYHESPLFKSNSELVKQLSQPDSGPSDLQFKRTYAQSWYGQFKSILWKMNLSYWRNPSYNLMRLIHTLISSLIFGALFWKQGQKIDTQQSVFTVVGAIYGAVLFLGINNCASALRNLETERNVMYRERFAGMYSATAYALGQVVTEIPYLFIQAAEFVIITYPMIGFYPSTYKVFWALYSMFTSLLTYNYLAMFLISITPNFMVASILQSIFFVNFNLFSGFLIPETQVPRWWIWLYYITPTSWTLNGFFSAQYENIHEEIIVFGESTTASKFLEDYFGFHHDRLAVTAVVQIAFPIALALMFAFFVGKLNFQRR</sequence>
<dbReference type="FunFam" id="3.40.50.300:FF:002615">
    <property type="entry name" value="ABC transporter"/>
    <property type="match status" value="1"/>
</dbReference>
<dbReference type="Pfam" id="PF01061">
    <property type="entry name" value="ABC2_membrane"/>
    <property type="match status" value="2"/>
</dbReference>
<evidence type="ECO:0000256" key="2">
    <source>
        <dbReference type="ARBA" id="ARBA00006012"/>
    </source>
</evidence>
<protein>
    <recommendedName>
        <fullName evidence="11">ABC transporter domain-containing protein</fullName>
    </recommendedName>
</protein>
<dbReference type="GO" id="GO:0005886">
    <property type="term" value="C:plasma membrane"/>
    <property type="evidence" value="ECO:0007669"/>
    <property type="project" value="UniProtKB-ARBA"/>
</dbReference>
<keyword evidence="3" id="KW-0813">Transport</keyword>
<evidence type="ECO:0000256" key="5">
    <source>
        <dbReference type="ARBA" id="ARBA00022737"/>
    </source>
</evidence>
<evidence type="ECO:0000313" key="12">
    <source>
        <dbReference type="EMBL" id="VDC99083.1"/>
    </source>
</evidence>
<feature type="transmembrane region" description="Helical" evidence="10">
    <location>
        <begin position="1277"/>
        <end position="1300"/>
    </location>
</feature>
<evidence type="ECO:0000256" key="9">
    <source>
        <dbReference type="ARBA" id="ARBA00023136"/>
    </source>
</evidence>
<feature type="transmembrane region" description="Helical" evidence="10">
    <location>
        <begin position="1360"/>
        <end position="1381"/>
    </location>
</feature>
<dbReference type="InterPro" id="IPR003593">
    <property type="entry name" value="AAA+_ATPase"/>
</dbReference>
<dbReference type="Pfam" id="PF08370">
    <property type="entry name" value="PDR_assoc"/>
    <property type="match status" value="1"/>
</dbReference>
<dbReference type="InterPro" id="IPR003439">
    <property type="entry name" value="ABC_transporter-like_ATP-bd"/>
</dbReference>
<dbReference type="FunFam" id="3.40.50.300:FF:003489">
    <property type="entry name" value="ABC transporter G family member 39"/>
    <property type="match status" value="1"/>
</dbReference>
<dbReference type="SUPFAM" id="SSF52540">
    <property type="entry name" value="P-loop containing nucleoside triphosphate hydrolases"/>
    <property type="match status" value="2"/>
</dbReference>
<keyword evidence="7" id="KW-0067">ATP-binding</keyword>
<dbReference type="CDD" id="cd03232">
    <property type="entry name" value="ABCG_PDR_domain2"/>
    <property type="match status" value="1"/>
</dbReference>
<dbReference type="EMBL" id="LR031574">
    <property type="protein sequence ID" value="VDC99083.1"/>
    <property type="molecule type" value="Genomic_DNA"/>
</dbReference>
<feature type="transmembrane region" description="Helical" evidence="10">
    <location>
        <begin position="1471"/>
        <end position="1493"/>
    </location>
</feature>
<evidence type="ECO:0000256" key="3">
    <source>
        <dbReference type="ARBA" id="ARBA00022448"/>
    </source>
</evidence>
<evidence type="ECO:0000256" key="1">
    <source>
        <dbReference type="ARBA" id="ARBA00004141"/>
    </source>
</evidence>
<feature type="transmembrane region" description="Helical" evidence="10">
    <location>
        <begin position="1321"/>
        <end position="1348"/>
    </location>
</feature>
<dbReference type="InterPro" id="IPR034003">
    <property type="entry name" value="ABCG_PDR_2"/>
</dbReference>
<feature type="transmembrane region" description="Helical" evidence="10">
    <location>
        <begin position="1388"/>
        <end position="1410"/>
    </location>
</feature>
<keyword evidence="5" id="KW-0677">Repeat</keyword>
<accession>A0A3P6BEP4</accession>
<dbReference type="PROSITE" id="PS50893">
    <property type="entry name" value="ABC_TRANSPORTER_2"/>
    <property type="match status" value="2"/>
</dbReference>
<evidence type="ECO:0000256" key="4">
    <source>
        <dbReference type="ARBA" id="ARBA00022692"/>
    </source>
</evidence>